<proteinExistence type="predicted"/>
<sequence length="91" mass="10159">MCEYGVVGVREQEKDPRLLKLAERSKQYNHLLQEGREARDILSDFRVEVGEAREASVLLIPLLSSSMVSGVGAELDPTRNVLIGKLHRVVS</sequence>
<reference evidence="1" key="1">
    <citation type="submission" date="2022-05" db="EMBL/GenBank/DDBJ databases">
        <title>The Musa troglodytarum L. genome provides insights into the mechanism of non-climacteric behaviour and enrichment of carotenoids.</title>
        <authorList>
            <person name="Wang J."/>
        </authorList>
    </citation>
    <scope>NUCLEOTIDE SEQUENCE</scope>
    <source>
        <tissue evidence="1">Leaf</tissue>
    </source>
</reference>
<dbReference type="AlphaFoldDB" id="A0A9E7GDQ7"/>
<evidence type="ECO:0000313" key="2">
    <source>
        <dbReference type="Proteomes" id="UP001055439"/>
    </source>
</evidence>
<dbReference type="Proteomes" id="UP001055439">
    <property type="component" value="Chromosome 6"/>
</dbReference>
<organism evidence="1 2">
    <name type="scientific">Musa troglodytarum</name>
    <name type="common">fe'i banana</name>
    <dbReference type="NCBI Taxonomy" id="320322"/>
    <lineage>
        <taxon>Eukaryota</taxon>
        <taxon>Viridiplantae</taxon>
        <taxon>Streptophyta</taxon>
        <taxon>Embryophyta</taxon>
        <taxon>Tracheophyta</taxon>
        <taxon>Spermatophyta</taxon>
        <taxon>Magnoliopsida</taxon>
        <taxon>Liliopsida</taxon>
        <taxon>Zingiberales</taxon>
        <taxon>Musaceae</taxon>
        <taxon>Musa</taxon>
    </lineage>
</organism>
<name>A0A9E7GDQ7_9LILI</name>
<keyword evidence="2" id="KW-1185">Reference proteome</keyword>
<dbReference type="EMBL" id="CP097508">
    <property type="protein sequence ID" value="URE10362.1"/>
    <property type="molecule type" value="Genomic_DNA"/>
</dbReference>
<protein>
    <submittedName>
        <fullName evidence="1">Uncharacterized protein</fullName>
    </submittedName>
</protein>
<gene>
    <name evidence="1" type="ORF">MUK42_05900</name>
</gene>
<accession>A0A9E7GDQ7</accession>
<evidence type="ECO:0000313" key="1">
    <source>
        <dbReference type="EMBL" id="URE10362.1"/>
    </source>
</evidence>